<dbReference type="PANTHER" id="PTHR31722">
    <property type="entry name" value="OS06G0675200 PROTEIN"/>
    <property type="match status" value="1"/>
</dbReference>
<feature type="compositionally biased region" description="Low complexity" evidence="1">
    <location>
        <begin position="188"/>
        <end position="208"/>
    </location>
</feature>
<sequence>MCDDMSSHYGALPTNDHKEKQRFNELLNVTDNQSVEEEEGACNVAANNMDELWSPRLSFSRDFVVSDCNSLPQHCLSDGDHDMTDKAYSADFEFVPSCEGQCFSEELLKGLMLSADELFCDGKILPSPFPSCESAHDEVPVSWPEAEEEQPPRMSITIEAPKSSSSTAFSLRPKCACISLPCESDSHSTTPTAAAARRPSSASSSSTTVPMPPLATRLKTLFKSKKSSSELQFQRRESVSQSSCRLSISTKTFWPFSRSHSVGESKTAVRPAVHYRSNSAGQIHSFMDSSMKKADLFDFTMSSSSTATHQFNRQEPAIQICERKFDNGEERILAKGNNGDNTRLDLLRATNDSGTNSSGIGSPVRREALSANCGSKAHAGIARSNLELHSAKRRLSSSRGWRGLDRRGSFPVGTRVSPVLNVAVYGGSSLPKISIFGLNYLPLLRKVKPVVDTLGCRYRS</sequence>
<dbReference type="AlphaFoldDB" id="A0A8T2QS56"/>
<dbReference type="EMBL" id="CM035438">
    <property type="protein sequence ID" value="KAH7286163.1"/>
    <property type="molecule type" value="Genomic_DNA"/>
</dbReference>
<feature type="region of interest" description="Disordered" evidence="1">
    <location>
        <begin position="184"/>
        <end position="211"/>
    </location>
</feature>
<proteinExistence type="predicted"/>
<evidence type="ECO:0000313" key="2">
    <source>
        <dbReference type="EMBL" id="KAH7286163.1"/>
    </source>
</evidence>
<comment type="caution">
    <text evidence="2">The sequence shown here is derived from an EMBL/GenBank/DDBJ whole genome shotgun (WGS) entry which is preliminary data.</text>
</comment>
<accession>A0A8T2QS56</accession>
<reference evidence="2" key="1">
    <citation type="submission" date="2021-08" db="EMBL/GenBank/DDBJ databases">
        <title>WGS assembly of Ceratopteris richardii.</title>
        <authorList>
            <person name="Marchant D.B."/>
            <person name="Chen G."/>
            <person name="Jenkins J."/>
            <person name="Shu S."/>
            <person name="Leebens-Mack J."/>
            <person name="Grimwood J."/>
            <person name="Schmutz J."/>
            <person name="Soltis P."/>
            <person name="Soltis D."/>
            <person name="Chen Z.-H."/>
        </authorList>
    </citation>
    <scope>NUCLEOTIDE SEQUENCE</scope>
    <source>
        <strain evidence="2">Whitten #5841</strain>
        <tissue evidence="2">Leaf</tissue>
    </source>
</reference>
<organism evidence="2 3">
    <name type="scientific">Ceratopteris richardii</name>
    <name type="common">Triangle waterfern</name>
    <dbReference type="NCBI Taxonomy" id="49495"/>
    <lineage>
        <taxon>Eukaryota</taxon>
        <taxon>Viridiplantae</taxon>
        <taxon>Streptophyta</taxon>
        <taxon>Embryophyta</taxon>
        <taxon>Tracheophyta</taxon>
        <taxon>Polypodiopsida</taxon>
        <taxon>Polypodiidae</taxon>
        <taxon>Polypodiales</taxon>
        <taxon>Pteridineae</taxon>
        <taxon>Pteridaceae</taxon>
        <taxon>Parkerioideae</taxon>
        <taxon>Ceratopteris</taxon>
    </lineage>
</organism>
<evidence type="ECO:0000256" key="1">
    <source>
        <dbReference type="SAM" id="MobiDB-lite"/>
    </source>
</evidence>
<gene>
    <name evidence="2" type="ORF">KP509_33G060800</name>
</gene>
<keyword evidence="3" id="KW-1185">Reference proteome</keyword>
<dbReference type="OrthoDB" id="1927989at2759"/>
<name>A0A8T2QS56_CERRI</name>
<dbReference type="PANTHER" id="PTHR31722:SF0">
    <property type="entry name" value="OS06G0675200 PROTEIN"/>
    <property type="match status" value="1"/>
</dbReference>
<dbReference type="Proteomes" id="UP000825935">
    <property type="component" value="Chromosome 33"/>
</dbReference>
<protein>
    <submittedName>
        <fullName evidence="2">Uncharacterized protein</fullName>
    </submittedName>
</protein>
<evidence type="ECO:0000313" key="3">
    <source>
        <dbReference type="Proteomes" id="UP000825935"/>
    </source>
</evidence>